<name>A0A0F4GVL2_9PEZI</name>
<dbReference type="AlphaFoldDB" id="A0A0F4GVL2"/>
<feature type="region of interest" description="Disordered" evidence="1">
    <location>
        <begin position="54"/>
        <end position="123"/>
    </location>
</feature>
<evidence type="ECO:0000313" key="3">
    <source>
        <dbReference type="Proteomes" id="UP000033647"/>
    </source>
</evidence>
<accession>A0A0F4GVL2</accession>
<evidence type="ECO:0000256" key="1">
    <source>
        <dbReference type="SAM" id="MobiDB-lite"/>
    </source>
</evidence>
<dbReference type="Proteomes" id="UP000033647">
    <property type="component" value="Unassembled WGS sequence"/>
</dbReference>
<feature type="compositionally biased region" description="Polar residues" evidence="1">
    <location>
        <begin position="60"/>
        <end position="70"/>
    </location>
</feature>
<reference evidence="2 3" key="1">
    <citation type="submission" date="2015-03" db="EMBL/GenBank/DDBJ databases">
        <title>RNA-seq based gene annotation and comparative genomics of four Zymoseptoria species reveal species-specific pathogenicity related genes and transposable element activity.</title>
        <authorList>
            <person name="Grandaubert J."/>
            <person name="Bhattacharyya A."/>
            <person name="Stukenbrock E.H."/>
        </authorList>
    </citation>
    <scope>NUCLEOTIDE SEQUENCE [LARGE SCALE GENOMIC DNA]</scope>
    <source>
        <strain evidence="2 3">Zb18110</strain>
    </source>
</reference>
<protein>
    <submittedName>
        <fullName evidence="2">Uncharacterized protein</fullName>
    </submittedName>
</protein>
<dbReference type="EMBL" id="LAFY01000290">
    <property type="protein sequence ID" value="KJY01289.1"/>
    <property type="molecule type" value="Genomic_DNA"/>
</dbReference>
<evidence type="ECO:0000313" key="2">
    <source>
        <dbReference type="EMBL" id="KJY01289.1"/>
    </source>
</evidence>
<sequence length="168" mass="18407">MRAFFIPLANAKSLVDLRHASLNDRVPSPLSYRHRVHERVVPLQHQVNVGAASSYRPLPIQQQSSASSREPNGRAMVANANVRPPHRDTRAASGATRPVPTDLHEPTAASHRHQSSHTINPFQVWPRDAQPSLVYAYLPISTPEMPIVDPAVTAVEDACRIAVKAPAT</sequence>
<keyword evidence="3" id="KW-1185">Reference proteome</keyword>
<proteinExistence type="predicted"/>
<comment type="caution">
    <text evidence="2">The sequence shown here is derived from an EMBL/GenBank/DDBJ whole genome shotgun (WGS) entry which is preliminary data.</text>
</comment>
<gene>
    <name evidence="2" type="ORF">TI39_contig298g00047</name>
</gene>
<organism evidence="2 3">
    <name type="scientific">Zymoseptoria brevis</name>
    <dbReference type="NCBI Taxonomy" id="1047168"/>
    <lineage>
        <taxon>Eukaryota</taxon>
        <taxon>Fungi</taxon>
        <taxon>Dikarya</taxon>
        <taxon>Ascomycota</taxon>
        <taxon>Pezizomycotina</taxon>
        <taxon>Dothideomycetes</taxon>
        <taxon>Dothideomycetidae</taxon>
        <taxon>Mycosphaerellales</taxon>
        <taxon>Mycosphaerellaceae</taxon>
        <taxon>Zymoseptoria</taxon>
    </lineage>
</organism>